<dbReference type="InterPro" id="IPR051536">
    <property type="entry name" value="UDG_Type-4/5"/>
</dbReference>
<dbReference type="SMART" id="SM00986">
    <property type="entry name" value="UDG"/>
    <property type="match status" value="1"/>
</dbReference>
<accession>A0A242N8N5</accession>
<keyword evidence="9" id="KW-0234">DNA repair</keyword>
<gene>
    <name evidence="11" type="ORF">PAMC26510_04225</name>
</gene>
<evidence type="ECO:0000256" key="5">
    <source>
        <dbReference type="ARBA" id="ARBA00022763"/>
    </source>
</evidence>
<evidence type="ECO:0000256" key="6">
    <source>
        <dbReference type="ARBA" id="ARBA00022801"/>
    </source>
</evidence>
<dbReference type="CDD" id="cd10030">
    <property type="entry name" value="UDG-F4_TTUDGA_SPO1dp_like"/>
    <property type="match status" value="1"/>
</dbReference>
<protein>
    <recommendedName>
        <fullName evidence="2">Type-4 uracil-DNA glycosylase</fullName>
    </recommendedName>
</protein>
<evidence type="ECO:0000256" key="3">
    <source>
        <dbReference type="ARBA" id="ARBA00022485"/>
    </source>
</evidence>
<dbReference type="EMBL" id="NBTY01000017">
    <property type="protein sequence ID" value="OTP79983.1"/>
    <property type="molecule type" value="Genomic_DNA"/>
</dbReference>
<dbReference type="GO" id="GO:0006281">
    <property type="term" value="P:DNA repair"/>
    <property type="evidence" value="ECO:0007669"/>
    <property type="project" value="UniProtKB-KW"/>
</dbReference>
<keyword evidence="4" id="KW-0479">Metal-binding</keyword>
<sequence>MATKPIGMFPDQHPERLDQCRRCMLWEAATQAVPGIGPHHAPLMMVGEQPGDQEDLQGKPFVGPAGALLDNALHEAGVQRSQVYVTNAVKHFKWEPRGKRRLHKTPAQREVDACHYWIERELAEHDPKVIVALGATALKSVLQKSTVKLQASMGQAVEHDGRLVIATFHPSYALRAPDAGTREAAFRAIVDALKHAHRLIGEHSK</sequence>
<dbReference type="NCBIfam" id="TIGR03914">
    <property type="entry name" value="UDG_fam_dom"/>
    <property type="match status" value="1"/>
</dbReference>
<evidence type="ECO:0000256" key="1">
    <source>
        <dbReference type="ARBA" id="ARBA00006521"/>
    </source>
</evidence>
<dbReference type="InterPro" id="IPR005122">
    <property type="entry name" value="Uracil-DNA_glycosylase-like"/>
</dbReference>
<dbReference type="RefSeq" id="WP_256927531.1">
    <property type="nucleotide sequence ID" value="NZ_NBTY01000017.1"/>
</dbReference>
<name>A0A242N8N5_CABSO</name>
<dbReference type="GO" id="GO:0046872">
    <property type="term" value="F:metal ion binding"/>
    <property type="evidence" value="ECO:0007669"/>
    <property type="project" value="UniProtKB-KW"/>
</dbReference>
<dbReference type="SMART" id="SM00987">
    <property type="entry name" value="UreE_C"/>
    <property type="match status" value="1"/>
</dbReference>
<keyword evidence="8" id="KW-0411">Iron-sulfur</keyword>
<dbReference type="GO" id="GO:0051539">
    <property type="term" value="F:4 iron, 4 sulfur cluster binding"/>
    <property type="evidence" value="ECO:0007669"/>
    <property type="project" value="UniProtKB-KW"/>
</dbReference>
<dbReference type="PANTHER" id="PTHR33693">
    <property type="entry name" value="TYPE-5 URACIL-DNA GLYCOSYLASE"/>
    <property type="match status" value="1"/>
</dbReference>
<evidence type="ECO:0000313" key="12">
    <source>
        <dbReference type="Proteomes" id="UP000194546"/>
    </source>
</evidence>
<dbReference type="Gene3D" id="3.40.470.10">
    <property type="entry name" value="Uracil-DNA glycosylase-like domain"/>
    <property type="match status" value="1"/>
</dbReference>
<evidence type="ECO:0000256" key="9">
    <source>
        <dbReference type="ARBA" id="ARBA00023204"/>
    </source>
</evidence>
<dbReference type="InterPro" id="IPR036895">
    <property type="entry name" value="Uracil-DNA_glycosylase-like_sf"/>
</dbReference>
<dbReference type="NCBIfam" id="TIGR00758">
    <property type="entry name" value="UDG_fam4"/>
    <property type="match status" value="1"/>
</dbReference>
<proteinExistence type="inferred from homology"/>
<evidence type="ECO:0000259" key="10">
    <source>
        <dbReference type="SMART" id="SM00986"/>
    </source>
</evidence>
<dbReference type="PANTHER" id="PTHR33693:SF9">
    <property type="entry name" value="TYPE-4 URACIL-DNA GLYCOSYLASE"/>
    <property type="match status" value="1"/>
</dbReference>
<dbReference type="InterPro" id="IPR005273">
    <property type="entry name" value="Ura-DNA_glyco_family4"/>
</dbReference>
<evidence type="ECO:0000256" key="4">
    <source>
        <dbReference type="ARBA" id="ARBA00022723"/>
    </source>
</evidence>
<dbReference type="SUPFAM" id="SSF52141">
    <property type="entry name" value="Uracil-DNA glycosylase-like"/>
    <property type="match status" value="1"/>
</dbReference>
<comment type="caution">
    <text evidence="11">The sequence shown here is derived from an EMBL/GenBank/DDBJ whole genome shotgun (WGS) entry which is preliminary data.</text>
</comment>
<keyword evidence="7" id="KW-0408">Iron</keyword>
<keyword evidence="5" id="KW-0227">DNA damage</keyword>
<evidence type="ECO:0000256" key="7">
    <source>
        <dbReference type="ARBA" id="ARBA00023004"/>
    </source>
</evidence>
<organism evidence="11 12">
    <name type="scientific">Caballeronia sordidicola</name>
    <name type="common">Burkholderia sordidicola</name>
    <dbReference type="NCBI Taxonomy" id="196367"/>
    <lineage>
        <taxon>Bacteria</taxon>
        <taxon>Pseudomonadati</taxon>
        <taxon>Pseudomonadota</taxon>
        <taxon>Betaproteobacteria</taxon>
        <taxon>Burkholderiales</taxon>
        <taxon>Burkholderiaceae</taxon>
        <taxon>Caballeronia</taxon>
    </lineage>
</organism>
<keyword evidence="3" id="KW-0004">4Fe-4S</keyword>
<comment type="similarity">
    <text evidence="1">Belongs to the uracil-DNA glycosylase (UDG) superfamily. Type 4 (UDGa) family.</text>
</comment>
<feature type="domain" description="Uracil-DNA glycosylase-like" evidence="10">
    <location>
        <begin position="34"/>
        <end position="193"/>
    </location>
</feature>
<reference evidence="11 12" key="1">
    <citation type="submission" date="2017-03" db="EMBL/GenBank/DDBJ databases">
        <title>Genome analysis of strain PAMC 26510.</title>
        <authorList>
            <person name="Oh H.-M."/>
            <person name="Yang J.-A."/>
        </authorList>
    </citation>
    <scope>NUCLEOTIDE SEQUENCE [LARGE SCALE GENOMIC DNA]</scope>
    <source>
        <strain evidence="11 12">PAMC 26510</strain>
    </source>
</reference>
<dbReference type="GO" id="GO:0097506">
    <property type="term" value="F:deaminated base DNA N-glycosylase activity"/>
    <property type="evidence" value="ECO:0007669"/>
    <property type="project" value="UniProtKB-ARBA"/>
</dbReference>
<evidence type="ECO:0000256" key="2">
    <source>
        <dbReference type="ARBA" id="ARBA00019403"/>
    </source>
</evidence>
<keyword evidence="6" id="KW-0378">Hydrolase</keyword>
<dbReference type="Pfam" id="PF03167">
    <property type="entry name" value="UDG"/>
    <property type="match status" value="1"/>
</dbReference>
<dbReference type="AlphaFoldDB" id="A0A242N8N5"/>
<evidence type="ECO:0000256" key="8">
    <source>
        <dbReference type="ARBA" id="ARBA00023014"/>
    </source>
</evidence>
<dbReference type="Proteomes" id="UP000194546">
    <property type="component" value="Unassembled WGS sequence"/>
</dbReference>
<evidence type="ECO:0000313" key="11">
    <source>
        <dbReference type="EMBL" id="OTP79983.1"/>
    </source>
</evidence>